<dbReference type="PROSITE" id="PS51916">
    <property type="entry name" value="DEUBAD"/>
    <property type="match status" value="1"/>
</dbReference>
<feature type="region of interest" description="Disordered" evidence="3">
    <location>
        <begin position="860"/>
        <end position="936"/>
    </location>
</feature>
<dbReference type="InterPro" id="IPR057748">
    <property type="entry name" value="NFRKB_WH_2"/>
</dbReference>
<sequence>MELEYSTMSSEGSSVESELSHESTRLEEFHIEGVRLQLPQGLCENKSIFKEFFSHRTWHECFTEQQKQHLKSFLPTFPDNDGDEKEETLRRLFARENMRFGSPLSDFQLQLKNGYYRPDIAKMRSLMRKAQFREYKYQRRRYYFRLVKDILLSRQQLLETAFSQPPGVLPKMERIPHHPPPHTSPAEQRARRRYFQELAAVRQEVGESDHSSEDDNYPEGPPPRLSKKQKRQLTALECSLSPDMRHVTSTVALKPSGFDLEANVTSSHNPYEMNEEMYKALLVNHKRRRMEADDHPELNILGITTQDIALRAQLGKRPPVSRTNQNMGSETKTPTKKKTKVETGSNKGTPTTVAGHISQMRHSLSSPQGAGGCSSNGSDFGDSEEEDGTLDHSLLDDMERVDVEGEVESSLVAGKVTSPSPIRTPVAASRNKRTNSSGSSPRTSRTGSGGSRSLLQRRIKVEAEEEVTDVFPSSCTTSGNSFTLSSSGQQQFHQLTNNITVPKTTNPTYSSRHITAATLSDLDGIDMMNLPVDLDESPSDPMDISLDEIKPTPELMQETHACFFSLIRDVICSTPDHRMSLATLEDRLKAWQENPISPLNDWYSIAADSWLLMLSSAISFLSGDFTDAQPEDFVPYVEYKANLQTYQWIGAGRDSDSHLQPLCQHWLDHRDEMTARPVKEEEVEEEMGEGTGEERAASPPPPRCPTTWVVRPSTTEEKECFREQERLRYENPHRAFTFRMHSYESVVGPVKGVYNQSIGVNKPRGHSLLVAERPNFVTILALVRDATARLPNGEGTRTDICELLKDSQYLAPVSQESTLHSVVSGALDRLHYETDPCVKYDTKRKIWIYLHRGRTEEEFERLHQQQQGMAKTKKSLNQRKTSRSKHQKESAAVKEATASIATTVSQTKMELPSTPSVTSTPSSTTALSTPQAPPIQTSLSTVTPVSSTTVPVVATSAKPVTTRAPRTSVMPRTFTLAPGQTVQNLQVATSSGLQTIQVTTSPAVLAGGVTAGKSLLTTAVSQNQQIAASAVTKTVTVTQQLASQVTTTSATPVLKTVTLTHQQMQAMNAARGLTGATLRDSTAIKTSSTNPAAALRMPTSSLVGNITTTSSSSSSSSSPSSRIVTSTTVATAAVATAVTTPSCTIQQQKVPVTNRSAAQPSLSSPKAPVNTASAQLVNISQVQLVGSKTPQSVGSAKPMLTAGGKTLVTSLSGVKLFWCTEIAVDHFATVGGKPVPVSHMTLQAPLQQQGTAIVTAGAQSISGAPAVIKQQQQQPQPLVAKVLTSAQGQMISMESLLAHQKQHGTLPQGTALRVTTGGKPGQTSLIQIPSSTQFAVVSQGNLLSVGQPRVLQTQLTNQQSLAATAGIQQQPPQVTKLVTAAGKPVVAGTTTTAAANLRMLGPAAGGLNLAHIGGKPVLLASKAQSTPIQGTAGQNVILTSQAAGGQTVVLASQALRAQGGTLVLQQGAAQQILLPPGFQGGTVNIKTLQGLQGLQGLKVIPLAQTTAVASNKGRQQVYARIISPGLRPAAASVVHQNTATAVTLQGTTSEASPSNPQLGAGPSSSTE</sequence>
<feature type="region of interest" description="Disordered" evidence="3">
    <location>
        <begin position="165"/>
        <end position="189"/>
    </location>
</feature>
<dbReference type="PANTHER" id="PTHR13052">
    <property type="entry name" value="NFRKB-RELATED"/>
    <property type="match status" value="1"/>
</dbReference>
<organism evidence="5 6">
    <name type="scientific">Coptotermes formosanus</name>
    <name type="common">Formosan subterranean termite</name>
    <dbReference type="NCBI Taxonomy" id="36987"/>
    <lineage>
        <taxon>Eukaryota</taxon>
        <taxon>Metazoa</taxon>
        <taxon>Ecdysozoa</taxon>
        <taxon>Arthropoda</taxon>
        <taxon>Hexapoda</taxon>
        <taxon>Insecta</taxon>
        <taxon>Pterygota</taxon>
        <taxon>Neoptera</taxon>
        <taxon>Polyneoptera</taxon>
        <taxon>Dictyoptera</taxon>
        <taxon>Blattodea</taxon>
        <taxon>Blattoidea</taxon>
        <taxon>Termitoidae</taxon>
        <taxon>Rhinotermitidae</taxon>
        <taxon>Coptotermes</taxon>
    </lineage>
</organism>
<feature type="domain" description="DEUBAD" evidence="4">
    <location>
        <begin position="39"/>
        <end position="156"/>
    </location>
</feature>
<comment type="subcellular location">
    <subcellularLocation>
        <location evidence="1">Nucleus</location>
    </subcellularLocation>
</comment>
<feature type="compositionally biased region" description="Low complexity" evidence="3">
    <location>
        <begin position="434"/>
        <end position="446"/>
    </location>
</feature>
<dbReference type="GO" id="GO:0002020">
    <property type="term" value="F:protease binding"/>
    <property type="evidence" value="ECO:0007669"/>
    <property type="project" value="TreeGrafter"/>
</dbReference>
<feature type="compositionally biased region" description="Low complexity" evidence="3">
    <location>
        <begin position="911"/>
        <end position="930"/>
    </location>
</feature>
<feature type="compositionally biased region" description="Polar residues" evidence="3">
    <location>
        <begin position="321"/>
        <end position="330"/>
    </location>
</feature>
<protein>
    <recommendedName>
        <fullName evidence="4">DEUBAD domain-containing protein</fullName>
    </recommendedName>
</protein>
<dbReference type="InterPro" id="IPR024867">
    <property type="entry name" value="NFRKB"/>
</dbReference>
<evidence type="ECO:0000313" key="6">
    <source>
        <dbReference type="Proteomes" id="UP000502823"/>
    </source>
</evidence>
<dbReference type="InterPro" id="IPR025220">
    <property type="entry name" value="NFRKB_WH_1"/>
</dbReference>
<dbReference type="Proteomes" id="UP000502823">
    <property type="component" value="Unassembled WGS sequence"/>
</dbReference>
<evidence type="ECO:0000259" key="4">
    <source>
        <dbReference type="PROSITE" id="PS51916"/>
    </source>
</evidence>
<dbReference type="InParanoid" id="A0A6L2PWZ2"/>
<dbReference type="PANTHER" id="PTHR13052:SF3">
    <property type="entry name" value="NUCLEAR FACTOR RELATED TO KAPPA-B-BINDING PROTEIN"/>
    <property type="match status" value="1"/>
</dbReference>
<dbReference type="GO" id="GO:0031011">
    <property type="term" value="C:Ino80 complex"/>
    <property type="evidence" value="ECO:0007669"/>
    <property type="project" value="InterPro"/>
</dbReference>
<reference evidence="6" key="1">
    <citation type="submission" date="2020-01" db="EMBL/GenBank/DDBJ databases">
        <title>Draft genome sequence of the Termite Coptotermes fromosanus.</title>
        <authorList>
            <person name="Itakura S."/>
            <person name="Yosikawa Y."/>
            <person name="Umezawa K."/>
        </authorList>
    </citation>
    <scope>NUCLEOTIDE SEQUENCE [LARGE SCALE GENOMIC DNA]</scope>
</reference>
<dbReference type="InterPro" id="IPR038106">
    <property type="entry name" value="NFRKB_winged_sf"/>
</dbReference>
<keyword evidence="6" id="KW-1185">Reference proteome</keyword>
<evidence type="ECO:0000256" key="3">
    <source>
        <dbReference type="SAM" id="MobiDB-lite"/>
    </source>
</evidence>
<dbReference type="EMBL" id="BLKM01012201">
    <property type="protein sequence ID" value="GFG35772.1"/>
    <property type="molecule type" value="Genomic_DNA"/>
</dbReference>
<accession>A0A6L2PWZ2</accession>
<feature type="compositionally biased region" description="Basic residues" evidence="3">
    <location>
        <begin position="871"/>
        <end position="886"/>
    </location>
</feature>
<feature type="compositionally biased region" description="Polar residues" evidence="3">
    <location>
        <begin position="899"/>
        <end position="908"/>
    </location>
</feature>
<dbReference type="Pfam" id="PF14465">
    <property type="entry name" value="WHD_1st_NFRKB"/>
    <property type="match status" value="1"/>
</dbReference>
<name>A0A6L2PWZ2_COPFO</name>
<dbReference type="InterPro" id="IPR044867">
    <property type="entry name" value="DEUBAD_dom"/>
</dbReference>
<feature type="compositionally biased region" description="Basic and acidic residues" evidence="3">
    <location>
        <begin position="204"/>
        <end position="213"/>
    </location>
</feature>
<evidence type="ECO:0000256" key="2">
    <source>
        <dbReference type="ARBA" id="ARBA00023242"/>
    </source>
</evidence>
<feature type="region of interest" description="Disordered" evidence="3">
    <location>
        <begin position="202"/>
        <end position="231"/>
    </location>
</feature>
<feature type="region of interest" description="Disordered" evidence="3">
    <location>
        <begin position="315"/>
        <end position="389"/>
    </location>
</feature>
<evidence type="ECO:0000313" key="5">
    <source>
        <dbReference type="EMBL" id="GFG35772.1"/>
    </source>
</evidence>
<dbReference type="CDD" id="cd21865">
    <property type="entry name" value="DEUBAD_NFRKB"/>
    <property type="match status" value="1"/>
</dbReference>
<feature type="region of interest" description="Disordered" evidence="3">
    <location>
        <begin position="405"/>
        <end position="455"/>
    </location>
</feature>
<evidence type="ECO:0000256" key="1">
    <source>
        <dbReference type="ARBA" id="ARBA00004123"/>
    </source>
</evidence>
<gene>
    <name evidence="5" type="ORF">Cfor_03942</name>
</gene>
<keyword evidence="2" id="KW-0539">Nucleus</keyword>
<dbReference type="OrthoDB" id="70874at2759"/>
<feature type="region of interest" description="Disordered" evidence="3">
    <location>
        <begin position="675"/>
        <end position="706"/>
    </location>
</feature>
<feature type="region of interest" description="Disordered" evidence="3">
    <location>
        <begin position="1545"/>
        <end position="1567"/>
    </location>
</feature>
<proteinExistence type="predicted"/>
<comment type="caution">
    <text evidence="5">The sequence shown here is derived from an EMBL/GenBank/DDBJ whole genome shotgun (WGS) entry which is preliminary data.</text>
</comment>
<dbReference type="Gene3D" id="1.10.10.2430">
    <property type="entry name" value="NFRKB winged helix-like domain"/>
    <property type="match status" value="1"/>
</dbReference>
<dbReference type="Pfam" id="PF25793">
    <property type="entry name" value="WHD_2nd_NFRKB"/>
    <property type="match status" value="1"/>
</dbReference>